<comment type="caution">
    <text evidence="1">The sequence shown here is derived from an EMBL/GenBank/DDBJ whole genome shotgun (WGS) entry which is preliminary data.</text>
</comment>
<name>A0AAD7F1G7_9AGAR</name>
<dbReference type="AlphaFoldDB" id="A0AAD7F1G7"/>
<organism evidence="1 2">
    <name type="scientific">Mycena albidolilacea</name>
    <dbReference type="NCBI Taxonomy" id="1033008"/>
    <lineage>
        <taxon>Eukaryota</taxon>
        <taxon>Fungi</taxon>
        <taxon>Dikarya</taxon>
        <taxon>Basidiomycota</taxon>
        <taxon>Agaricomycotina</taxon>
        <taxon>Agaricomycetes</taxon>
        <taxon>Agaricomycetidae</taxon>
        <taxon>Agaricales</taxon>
        <taxon>Marasmiineae</taxon>
        <taxon>Mycenaceae</taxon>
        <taxon>Mycena</taxon>
    </lineage>
</organism>
<reference evidence="1" key="1">
    <citation type="submission" date="2023-03" db="EMBL/GenBank/DDBJ databases">
        <title>Massive genome expansion in bonnet fungi (Mycena s.s.) driven by repeated elements and novel gene families across ecological guilds.</title>
        <authorList>
            <consortium name="Lawrence Berkeley National Laboratory"/>
            <person name="Harder C.B."/>
            <person name="Miyauchi S."/>
            <person name="Viragh M."/>
            <person name="Kuo A."/>
            <person name="Thoen E."/>
            <person name="Andreopoulos B."/>
            <person name="Lu D."/>
            <person name="Skrede I."/>
            <person name="Drula E."/>
            <person name="Henrissat B."/>
            <person name="Morin E."/>
            <person name="Kohler A."/>
            <person name="Barry K."/>
            <person name="LaButti K."/>
            <person name="Morin E."/>
            <person name="Salamov A."/>
            <person name="Lipzen A."/>
            <person name="Mereny Z."/>
            <person name="Hegedus B."/>
            <person name="Baldrian P."/>
            <person name="Stursova M."/>
            <person name="Weitz H."/>
            <person name="Taylor A."/>
            <person name="Grigoriev I.V."/>
            <person name="Nagy L.G."/>
            <person name="Martin F."/>
            <person name="Kauserud H."/>
        </authorList>
    </citation>
    <scope>NUCLEOTIDE SEQUENCE</scope>
    <source>
        <strain evidence="1">CBHHK002</strain>
    </source>
</reference>
<dbReference type="Proteomes" id="UP001218218">
    <property type="component" value="Unassembled WGS sequence"/>
</dbReference>
<accession>A0AAD7F1G7</accession>
<protein>
    <submittedName>
        <fullName evidence="1">Uncharacterized protein</fullName>
    </submittedName>
</protein>
<dbReference type="EMBL" id="JARIHO010000004">
    <property type="protein sequence ID" value="KAJ7362953.1"/>
    <property type="molecule type" value="Genomic_DNA"/>
</dbReference>
<sequence length="285" mass="31607">MSFMVKDMAIWWAERHVLIATYHLCIVDTNCPLSTSWDVDSLSAAIREQWGLALEQHEFWSTAVQIFDPHNGYAHFGWIAARAPANSDDSSSPAPAATRAFSYRHFLGLLTYSCLPCRVSTLRIGHVTLCREHASVAERSNIRRILLSGGARWCGGCIVNGELGWGGADEEEGGRWQVSCGLSGERVPPSCLPRLRSCVSLSYHCVVPPPIQSLICLIWGVCPYMYSRVDGKPLVQLLRAVLTEIEISQLLTESSREAGIDPVKSRFPGTLEDAEDHNPNKVFCY</sequence>
<evidence type="ECO:0000313" key="1">
    <source>
        <dbReference type="EMBL" id="KAJ7362953.1"/>
    </source>
</evidence>
<evidence type="ECO:0000313" key="2">
    <source>
        <dbReference type="Proteomes" id="UP001218218"/>
    </source>
</evidence>
<gene>
    <name evidence="1" type="ORF">DFH08DRAFT_951169</name>
</gene>
<proteinExistence type="predicted"/>
<keyword evidence="2" id="KW-1185">Reference proteome</keyword>